<proteinExistence type="inferred from homology"/>
<dbReference type="SUPFAM" id="SSF110581">
    <property type="entry name" value="Indigoidine synthase A-like"/>
    <property type="match status" value="1"/>
</dbReference>
<dbReference type="HAMAP" id="MF_01876">
    <property type="entry name" value="PsiMP_glycosidase"/>
    <property type="match status" value="1"/>
</dbReference>
<keyword evidence="3" id="KW-0464">Manganese</keyword>
<dbReference type="EMBL" id="UINC01003217">
    <property type="protein sequence ID" value="SVA04360.1"/>
    <property type="molecule type" value="Genomic_DNA"/>
</dbReference>
<reference evidence="6" key="1">
    <citation type="submission" date="2018-05" db="EMBL/GenBank/DDBJ databases">
        <authorList>
            <person name="Lanie J.A."/>
            <person name="Ng W.-L."/>
            <person name="Kazmierczak K.M."/>
            <person name="Andrzejewski T.M."/>
            <person name="Davidsen T.M."/>
            <person name="Wayne K.J."/>
            <person name="Tettelin H."/>
            <person name="Glass J.I."/>
            <person name="Rusch D."/>
            <person name="Podicherti R."/>
            <person name="Tsui H.-C.T."/>
            <person name="Winkler M.E."/>
        </authorList>
    </citation>
    <scope>NUCLEOTIDE SEQUENCE</scope>
</reference>
<keyword evidence="1" id="KW-0479">Metal-binding</keyword>
<dbReference type="PANTHER" id="PTHR42909">
    <property type="entry name" value="ZGC:136858"/>
    <property type="match status" value="1"/>
</dbReference>
<name>A0A381SJY3_9ZZZZ</name>
<keyword evidence="4" id="KW-0456">Lyase</keyword>
<dbReference type="GO" id="GO:0005737">
    <property type="term" value="C:cytoplasm"/>
    <property type="evidence" value="ECO:0007669"/>
    <property type="project" value="TreeGrafter"/>
</dbReference>
<dbReference type="InterPro" id="IPR007342">
    <property type="entry name" value="PsuG"/>
</dbReference>
<evidence type="ECO:0000313" key="6">
    <source>
        <dbReference type="EMBL" id="SVA04360.1"/>
    </source>
</evidence>
<evidence type="ECO:0000256" key="5">
    <source>
        <dbReference type="ARBA" id="ARBA00023295"/>
    </source>
</evidence>
<dbReference type="GO" id="GO:0004730">
    <property type="term" value="F:pseudouridylate synthase activity"/>
    <property type="evidence" value="ECO:0007669"/>
    <property type="project" value="InterPro"/>
</dbReference>
<keyword evidence="2" id="KW-0378">Hydrolase</keyword>
<dbReference type="Pfam" id="PF04227">
    <property type="entry name" value="Indigoidine_A"/>
    <property type="match status" value="1"/>
</dbReference>
<evidence type="ECO:0000256" key="1">
    <source>
        <dbReference type="ARBA" id="ARBA00022723"/>
    </source>
</evidence>
<keyword evidence="5" id="KW-0326">Glycosidase</keyword>
<dbReference type="GO" id="GO:0046872">
    <property type="term" value="F:metal ion binding"/>
    <property type="evidence" value="ECO:0007669"/>
    <property type="project" value="UniProtKB-KW"/>
</dbReference>
<dbReference type="Gene3D" id="3.40.1790.10">
    <property type="entry name" value="Indigoidine synthase domain"/>
    <property type="match status" value="1"/>
</dbReference>
<gene>
    <name evidence="6" type="ORF">METZ01_LOCUS57214</name>
</gene>
<evidence type="ECO:0000256" key="3">
    <source>
        <dbReference type="ARBA" id="ARBA00023211"/>
    </source>
</evidence>
<dbReference type="AlphaFoldDB" id="A0A381SJY3"/>
<evidence type="ECO:0000256" key="4">
    <source>
        <dbReference type="ARBA" id="ARBA00023239"/>
    </source>
</evidence>
<dbReference type="GO" id="GO:0016798">
    <property type="term" value="F:hydrolase activity, acting on glycosyl bonds"/>
    <property type="evidence" value="ECO:0007669"/>
    <property type="project" value="UniProtKB-KW"/>
</dbReference>
<dbReference type="InterPro" id="IPR022830">
    <property type="entry name" value="Indigdn_synthA-like"/>
</dbReference>
<accession>A0A381SJY3</accession>
<sequence length="302" mass="30499">MEDPLHLADEVADALAAGRPVVALESTIITHGMPYPRNVETALALEALVRSGGAVPATVALVDGLLRVGLSDDELERLGTADGVAKASLRDVGAVLASGLLGATTVASTMFAANRAGIRVFATGGIGGVHRGDNGDVSADLTALGRFPVAVVCAGAKAVLDLPRTLEALETLGVPVLGWGTDAFPEFWTRGGRLPVSARVDEAFQAAAVLDAHWSAGLTSGIVLGVPIPTEHEADRTVIDAAIVEGLTAAAANGITGSEVTPFLLSHIADATGGASLDANVALVQENTRVATEVAVALAATR</sequence>
<dbReference type="PANTHER" id="PTHR42909:SF1">
    <property type="entry name" value="CARBOHYDRATE KINASE PFKB DOMAIN-CONTAINING PROTEIN"/>
    <property type="match status" value="1"/>
</dbReference>
<evidence type="ECO:0008006" key="7">
    <source>
        <dbReference type="Google" id="ProtNLM"/>
    </source>
</evidence>
<organism evidence="6">
    <name type="scientific">marine metagenome</name>
    <dbReference type="NCBI Taxonomy" id="408172"/>
    <lineage>
        <taxon>unclassified sequences</taxon>
        <taxon>metagenomes</taxon>
        <taxon>ecological metagenomes</taxon>
    </lineage>
</organism>
<evidence type="ECO:0000256" key="2">
    <source>
        <dbReference type="ARBA" id="ARBA00022801"/>
    </source>
</evidence>
<protein>
    <recommendedName>
        <fullName evidence="7">Pseudouridine-5'-phosphate glycosidase</fullName>
    </recommendedName>
</protein>